<dbReference type="STRING" id="89524.SAMN05444370_103124"/>
<feature type="domain" description="EamA" evidence="2">
    <location>
        <begin position="157"/>
        <end position="286"/>
    </location>
</feature>
<feature type="transmembrane region" description="Helical" evidence="1">
    <location>
        <begin position="158"/>
        <end position="175"/>
    </location>
</feature>
<evidence type="ECO:0000259" key="2">
    <source>
        <dbReference type="Pfam" id="PF00892"/>
    </source>
</evidence>
<dbReference type="SUPFAM" id="SSF103481">
    <property type="entry name" value="Multidrug resistance efflux transporter EmrE"/>
    <property type="match status" value="2"/>
</dbReference>
<feature type="transmembrane region" description="Helical" evidence="1">
    <location>
        <begin position="245"/>
        <end position="264"/>
    </location>
</feature>
<dbReference type="Proteomes" id="UP000198703">
    <property type="component" value="Unassembled WGS sequence"/>
</dbReference>
<dbReference type="PANTHER" id="PTHR22911:SF103">
    <property type="entry name" value="BLR2811 PROTEIN"/>
    <property type="match status" value="1"/>
</dbReference>
<feature type="transmembrane region" description="Helical" evidence="1">
    <location>
        <begin position="214"/>
        <end position="233"/>
    </location>
</feature>
<gene>
    <name evidence="3" type="ORF">SAMN05444370_103124</name>
</gene>
<keyword evidence="4" id="KW-1185">Reference proteome</keyword>
<dbReference type="Gene3D" id="1.10.3730.20">
    <property type="match status" value="1"/>
</dbReference>
<dbReference type="Pfam" id="PF00892">
    <property type="entry name" value="EamA"/>
    <property type="match status" value="2"/>
</dbReference>
<proteinExistence type="predicted"/>
<dbReference type="PANTHER" id="PTHR22911">
    <property type="entry name" value="ACYL-MALONYL CONDENSING ENZYME-RELATED"/>
    <property type="match status" value="1"/>
</dbReference>
<feature type="domain" description="EamA" evidence="2">
    <location>
        <begin position="14"/>
        <end position="148"/>
    </location>
</feature>
<dbReference type="AlphaFoldDB" id="A0A1H3YKP8"/>
<feature type="transmembrane region" description="Helical" evidence="1">
    <location>
        <begin position="43"/>
        <end position="62"/>
    </location>
</feature>
<keyword evidence="1" id="KW-0812">Transmembrane</keyword>
<feature type="transmembrane region" description="Helical" evidence="1">
    <location>
        <begin position="187"/>
        <end position="208"/>
    </location>
</feature>
<dbReference type="OrthoDB" id="9807937at2"/>
<reference evidence="3 4" key="1">
    <citation type="submission" date="2016-10" db="EMBL/GenBank/DDBJ databases">
        <authorList>
            <person name="de Groot N.N."/>
        </authorList>
    </citation>
    <scope>NUCLEOTIDE SEQUENCE [LARGE SCALE GENOMIC DNA]</scope>
    <source>
        <strain evidence="3 4">DSM 15345</strain>
    </source>
</reference>
<feature type="transmembrane region" description="Helical" evidence="1">
    <location>
        <begin position="82"/>
        <end position="101"/>
    </location>
</feature>
<sequence length="299" mass="31775">MTLAAAPDAAANRRGIQLMVCAMLVFAVQDGISKHLATHYSPVFVTMVRYWFFAVFVAAISARKAGGLRKAARTSLPMLQSFRGALLALEIVVMISGFAMIGLVQSHAIFAGYTLIVTALSGPVLGEKVGWRRWTAVCVGFLGVLIILRPGASMFDPGALVALLATAMFAGYHLATRYANRVEGGTISFFYTGVAGAVTMTLIGPFFWTPMQGWDWAWMGALCVTGMAGHYLLINALDSAEASAVQPFAYLQLVFASAIGVGVFGESMDALVVVGAALVVGAGLFTFWRERAASARPSR</sequence>
<dbReference type="InterPro" id="IPR000620">
    <property type="entry name" value="EamA_dom"/>
</dbReference>
<dbReference type="EMBL" id="FNQM01000003">
    <property type="protein sequence ID" value="SEA11604.1"/>
    <property type="molecule type" value="Genomic_DNA"/>
</dbReference>
<keyword evidence="1" id="KW-0472">Membrane</keyword>
<keyword evidence="1" id="KW-1133">Transmembrane helix</keyword>
<evidence type="ECO:0000313" key="3">
    <source>
        <dbReference type="EMBL" id="SEA11604.1"/>
    </source>
</evidence>
<name>A0A1H3YKP8_9RHOB</name>
<evidence type="ECO:0000256" key="1">
    <source>
        <dbReference type="SAM" id="Phobius"/>
    </source>
</evidence>
<feature type="transmembrane region" description="Helical" evidence="1">
    <location>
        <begin position="270"/>
        <end position="288"/>
    </location>
</feature>
<protein>
    <submittedName>
        <fullName evidence="3">Permease of the drug/metabolite transporter (DMT) superfamily</fullName>
    </submittedName>
</protein>
<feature type="transmembrane region" description="Helical" evidence="1">
    <location>
        <begin position="107"/>
        <end position="126"/>
    </location>
</feature>
<accession>A0A1H3YKP8</accession>
<dbReference type="RefSeq" id="WP_093250336.1">
    <property type="nucleotide sequence ID" value="NZ_FNQM01000003.1"/>
</dbReference>
<dbReference type="InterPro" id="IPR037185">
    <property type="entry name" value="EmrE-like"/>
</dbReference>
<dbReference type="GO" id="GO:0016020">
    <property type="term" value="C:membrane"/>
    <property type="evidence" value="ECO:0007669"/>
    <property type="project" value="InterPro"/>
</dbReference>
<evidence type="ECO:0000313" key="4">
    <source>
        <dbReference type="Proteomes" id="UP000198703"/>
    </source>
</evidence>
<feature type="transmembrane region" description="Helical" evidence="1">
    <location>
        <begin position="133"/>
        <end position="152"/>
    </location>
</feature>
<organism evidence="3 4">
    <name type="scientific">Rubrimonas cliftonensis</name>
    <dbReference type="NCBI Taxonomy" id="89524"/>
    <lineage>
        <taxon>Bacteria</taxon>
        <taxon>Pseudomonadati</taxon>
        <taxon>Pseudomonadota</taxon>
        <taxon>Alphaproteobacteria</taxon>
        <taxon>Rhodobacterales</taxon>
        <taxon>Paracoccaceae</taxon>
        <taxon>Rubrimonas</taxon>
    </lineage>
</organism>